<evidence type="ECO:0000313" key="3">
    <source>
        <dbReference type="EMBL" id="KAK1283641.1"/>
    </source>
</evidence>
<dbReference type="Gene3D" id="3.40.30.10">
    <property type="entry name" value="Glutaredoxin"/>
    <property type="match status" value="1"/>
</dbReference>
<reference evidence="3" key="1">
    <citation type="journal article" date="2023" name="Nat. Commun.">
        <title>Diploid and tetraploid genomes of Acorus and the evolution of monocots.</title>
        <authorList>
            <person name="Ma L."/>
            <person name="Liu K.W."/>
            <person name="Li Z."/>
            <person name="Hsiao Y.Y."/>
            <person name="Qi Y."/>
            <person name="Fu T."/>
            <person name="Tang G.D."/>
            <person name="Zhang D."/>
            <person name="Sun W.H."/>
            <person name="Liu D.K."/>
            <person name="Li Y."/>
            <person name="Chen G.Z."/>
            <person name="Liu X.D."/>
            <person name="Liao X.Y."/>
            <person name="Jiang Y.T."/>
            <person name="Yu X."/>
            <person name="Hao Y."/>
            <person name="Huang J."/>
            <person name="Zhao X.W."/>
            <person name="Ke S."/>
            <person name="Chen Y.Y."/>
            <person name="Wu W.L."/>
            <person name="Hsu J.L."/>
            <person name="Lin Y.F."/>
            <person name="Huang M.D."/>
            <person name="Li C.Y."/>
            <person name="Huang L."/>
            <person name="Wang Z.W."/>
            <person name="Zhao X."/>
            <person name="Zhong W.Y."/>
            <person name="Peng D.H."/>
            <person name="Ahmad S."/>
            <person name="Lan S."/>
            <person name="Zhang J.S."/>
            <person name="Tsai W.C."/>
            <person name="Van de Peer Y."/>
            <person name="Liu Z.J."/>
        </authorList>
    </citation>
    <scope>NUCLEOTIDE SEQUENCE</scope>
    <source>
        <strain evidence="3">CP</strain>
    </source>
</reference>
<dbReference type="InterPro" id="IPR036249">
    <property type="entry name" value="Thioredoxin-like_sf"/>
</dbReference>
<reference evidence="3" key="2">
    <citation type="submission" date="2023-06" db="EMBL/GenBank/DDBJ databases">
        <authorList>
            <person name="Ma L."/>
            <person name="Liu K.-W."/>
            <person name="Li Z."/>
            <person name="Hsiao Y.-Y."/>
            <person name="Qi Y."/>
            <person name="Fu T."/>
            <person name="Tang G."/>
            <person name="Zhang D."/>
            <person name="Sun W.-H."/>
            <person name="Liu D.-K."/>
            <person name="Li Y."/>
            <person name="Chen G.-Z."/>
            <person name="Liu X.-D."/>
            <person name="Liao X.-Y."/>
            <person name="Jiang Y.-T."/>
            <person name="Yu X."/>
            <person name="Hao Y."/>
            <person name="Huang J."/>
            <person name="Zhao X.-W."/>
            <person name="Ke S."/>
            <person name="Chen Y.-Y."/>
            <person name="Wu W.-L."/>
            <person name="Hsu J.-L."/>
            <person name="Lin Y.-F."/>
            <person name="Huang M.-D."/>
            <person name="Li C.-Y."/>
            <person name="Huang L."/>
            <person name="Wang Z.-W."/>
            <person name="Zhao X."/>
            <person name="Zhong W.-Y."/>
            <person name="Peng D.-H."/>
            <person name="Ahmad S."/>
            <person name="Lan S."/>
            <person name="Zhang J.-S."/>
            <person name="Tsai W.-C."/>
            <person name="Van De Peer Y."/>
            <person name="Liu Z.-J."/>
        </authorList>
    </citation>
    <scope>NUCLEOTIDE SEQUENCE</scope>
    <source>
        <strain evidence="3">CP</strain>
        <tissue evidence="3">Leaves</tissue>
    </source>
</reference>
<dbReference type="CDD" id="cd03031">
    <property type="entry name" value="GRX_GRX_like"/>
    <property type="match status" value="1"/>
</dbReference>
<dbReference type="PANTHER" id="PTHR45669:SF26">
    <property type="entry name" value="GLUTAREDOXIN DOMAIN-CONTAINING PROTEIN"/>
    <property type="match status" value="1"/>
</dbReference>
<feature type="region of interest" description="Disordered" evidence="1">
    <location>
        <begin position="49"/>
        <end position="81"/>
    </location>
</feature>
<evidence type="ECO:0000259" key="2">
    <source>
        <dbReference type="Pfam" id="PF00462"/>
    </source>
</evidence>
<dbReference type="AlphaFoldDB" id="A0AAV9C4L5"/>
<dbReference type="Pfam" id="PF00462">
    <property type="entry name" value="Glutaredoxin"/>
    <property type="match status" value="1"/>
</dbReference>
<evidence type="ECO:0000313" key="4">
    <source>
        <dbReference type="Proteomes" id="UP001180020"/>
    </source>
</evidence>
<dbReference type="PROSITE" id="PS51354">
    <property type="entry name" value="GLUTAREDOXIN_2"/>
    <property type="match status" value="1"/>
</dbReference>
<dbReference type="PANTHER" id="PTHR45669">
    <property type="entry name" value="GLUTAREDOXIN DOMAIN-CONTAINING CYSTEINE-RICH PROTEIN CG12206-RELATED"/>
    <property type="match status" value="1"/>
</dbReference>
<dbReference type="Proteomes" id="UP001180020">
    <property type="component" value="Unassembled WGS sequence"/>
</dbReference>
<keyword evidence="4" id="KW-1185">Reference proteome</keyword>
<dbReference type="SUPFAM" id="SSF52833">
    <property type="entry name" value="Thioredoxin-like"/>
    <property type="match status" value="1"/>
</dbReference>
<dbReference type="EMBL" id="JAUJYO010000021">
    <property type="protein sequence ID" value="KAK1283641.1"/>
    <property type="molecule type" value="Genomic_DNA"/>
</dbReference>
<accession>A0AAV9C4L5</accession>
<feature type="domain" description="Glutaredoxin" evidence="2">
    <location>
        <begin position="89"/>
        <end position="159"/>
    </location>
</feature>
<evidence type="ECO:0000256" key="1">
    <source>
        <dbReference type="SAM" id="MobiDB-lite"/>
    </source>
</evidence>
<gene>
    <name evidence="3" type="ORF">QJS10_CPB21g01363</name>
</gene>
<comment type="caution">
    <text evidence="3">The sequence shown here is derived from an EMBL/GenBank/DDBJ whole genome shotgun (WGS) entry which is preliminary data.</text>
</comment>
<proteinExistence type="predicted"/>
<protein>
    <recommendedName>
        <fullName evidence="2">Glutaredoxin domain-containing protein</fullName>
    </recommendedName>
</protein>
<sequence>MWPPWGRRRSSASTRRVPPPSPPNPSFSFSTFKDIEALLADDQPRKPLLHRLRSSASTPSSPRSLLRRLSAPPDFHLPPSPSPSDKRIVVYFTSLRVVRKTFEDCRTVRSILRGFRLSIDERDLSMDSGFLKELQSTLGGGGKSAVLSLPRVFIGGRYVGGAEEIRQMHEAGELKKVVEGVAPEVAGTCGVCGGFRFILCGKCDGSHKCYSDKGRGFRSCTACNENGLIRCPDCSPPILTV</sequence>
<dbReference type="Pfam" id="PF23733">
    <property type="entry name" value="GRXCR1-2_C"/>
    <property type="match status" value="1"/>
</dbReference>
<name>A0AAV9C4L5_ACOCL</name>
<feature type="compositionally biased region" description="Basic residues" evidence="1">
    <location>
        <begin position="1"/>
        <end position="10"/>
    </location>
</feature>
<feature type="compositionally biased region" description="Low complexity" evidence="1">
    <location>
        <begin position="54"/>
        <end position="74"/>
    </location>
</feature>
<feature type="region of interest" description="Disordered" evidence="1">
    <location>
        <begin position="1"/>
        <end position="29"/>
    </location>
</feature>
<organism evidence="3 4">
    <name type="scientific">Acorus calamus</name>
    <name type="common">Sweet flag</name>
    <dbReference type="NCBI Taxonomy" id="4465"/>
    <lineage>
        <taxon>Eukaryota</taxon>
        <taxon>Viridiplantae</taxon>
        <taxon>Streptophyta</taxon>
        <taxon>Embryophyta</taxon>
        <taxon>Tracheophyta</taxon>
        <taxon>Spermatophyta</taxon>
        <taxon>Magnoliopsida</taxon>
        <taxon>Liliopsida</taxon>
        <taxon>Acoraceae</taxon>
        <taxon>Acorus</taxon>
    </lineage>
</organism>
<dbReference type="InterPro" id="IPR002109">
    <property type="entry name" value="Glutaredoxin"/>
</dbReference>